<evidence type="ECO:0000256" key="7">
    <source>
        <dbReference type="ARBA" id="ARBA00023136"/>
    </source>
</evidence>
<feature type="transmembrane region" description="Helical" evidence="9">
    <location>
        <begin position="331"/>
        <end position="352"/>
    </location>
</feature>
<name>A0A4Z2DJW9_SCHJA</name>
<protein>
    <recommendedName>
        <fullName evidence="9">Protein RFT1 homolog</fullName>
    </recommendedName>
</protein>
<evidence type="ECO:0000256" key="9">
    <source>
        <dbReference type="RuleBase" id="RU365067"/>
    </source>
</evidence>
<keyword evidence="5" id="KW-0256">Endoplasmic reticulum</keyword>
<dbReference type="PANTHER" id="PTHR13117">
    <property type="entry name" value="ENDOPLASMIC RETICULUM MULTISPAN TRANSMEMBRANE PROTEIN-RELATED"/>
    <property type="match status" value="1"/>
</dbReference>
<comment type="caution">
    <text evidence="11">The sequence shown here is derived from an EMBL/GenBank/DDBJ whole genome shotgun (WGS) entry which is preliminary data.</text>
</comment>
<feature type="transmembrane region" description="Helical" evidence="9">
    <location>
        <begin position="485"/>
        <end position="503"/>
    </location>
</feature>
<organism evidence="11 12">
    <name type="scientific">Schistosoma japonicum</name>
    <name type="common">Blood fluke</name>
    <dbReference type="NCBI Taxonomy" id="6182"/>
    <lineage>
        <taxon>Eukaryota</taxon>
        <taxon>Metazoa</taxon>
        <taxon>Spiralia</taxon>
        <taxon>Lophotrochozoa</taxon>
        <taxon>Platyhelminthes</taxon>
        <taxon>Trematoda</taxon>
        <taxon>Digenea</taxon>
        <taxon>Strigeidida</taxon>
        <taxon>Schistosomatoidea</taxon>
        <taxon>Schistosomatidae</taxon>
        <taxon>Schistosoma</taxon>
    </lineage>
</organism>
<feature type="transmembrane region" description="Helical" evidence="9">
    <location>
        <begin position="264"/>
        <end position="283"/>
    </location>
</feature>
<feature type="transmembrane region" description="Helical" evidence="9">
    <location>
        <begin position="120"/>
        <end position="138"/>
    </location>
</feature>
<gene>
    <name evidence="11" type="ORF">EWB00_000216</name>
</gene>
<comment type="similarity">
    <text evidence="3 9">Belongs to the RFT1 family.</text>
</comment>
<feature type="region of interest" description="Disordered" evidence="10">
    <location>
        <begin position="55"/>
        <end position="77"/>
    </location>
</feature>
<dbReference type="GO" id="GO:0005789">
    <property type="term" value="C:endoplasmic reticulum membrane"/>
    <property type="evidence" value="ECO:0007669"/>
    <property type="project" value="UniProtKB-SubCell"/>
</dbReference>
<feature type="transmembrane region" description="Helical" evidence="9">
    <location>
        <begin position="304"/>
        <end position="325"/>
    </location>
</feature>
<evidence type="ECO:0000313" key="11">
    <source>
        <dbReference type="EMBL" id="TNN16668.1"/>
    </source>
</evidence>
<dbReference type="Pfam" id="PF04506">
    <property type="entry name" value="Rft-1"/>
    <property type="match status" value="1"/>
</dbReference>
<evidence type="ECO:0000256" key="2">
    <source>
        <dbReference type="ARBA" id="ARBA00004922"/>
    </source>
</evidence>
<sequence length="742" mass="84196">MSAPEDVSAHLDTHEFTVDAAQNESSTIQNSTTIRNRMKSRISNYLFTNRKLSDDSHTKVTTPDNDAVDKSSSSGTNRTNSDYLDTGFTLIGYTFVLQIILHMMTFLLNSLSYRYLDTASLGLVNVRLGLFYSTLIFTSREAFRRACLSRGGELIVNNSRKSIELSSLSNPNMPTIDSLNEDFVVVSQPTENCKDQNQKDGHSTSVHWLQSKEHFTGILNLAWLVLPTGFIMIALLSLVWIFILPSPSGLMMNESNSEFKLSSVIIQYRYFFCIMIYALSGLFELATEPLWLLCQLTHEVRVRIFIEAFANTARSIGIMLAILIVPSQYAIYSLSVPQLLHGSTLFISYLLYFQYGISRSTSTNELQLKGITGVSSLRDILPNYFRYPIDQPGLQLVKNFFGQCILKQLLTEGERYLISAFHLISFSDQGIYDLVNNLGSLAARLLFLPLEESCHFIFSQCIQRDISPNKQDKKLLMDACRMLKTALRISSLIAWIGVTFAQANSRLLLMIYAGHRLADNHVAVNLLQLYSVYVLLLAWNGSTEALLNSAMSTNEVSRHNQRLIIFSVIFLCANWFLVPIFNVYGFVLANGINMITRILYSCYYITKFLTRIDEPNNTEKQINQNSSNDDHHECSSSGCNKSLTYELSSSKCEVEIFSDISLFSLMLPSLNQAYILFISLLCTLISQHFFCCSNGVFWMVFHSSITCGFLLITLIIIYYEEVDILQLIQHRLPLLLRHRKSQ</sequence>
<evidence type="ECO:0000256" key="8">
    <source>
        <dbReference type="ARBA" id="ARBA00045912"/>
    </source>
</evidence>
<feature type="transmembrane region" description="Helical" evidence="9">
    <location>
        <begin position="696"/>
        <end position="719"/>
    </location>
</feature>
<keyword evidence="6 9" id="KW-1133">Transmembrane helix</keyword>
<comment type="subcellular location">
    <subcellularLocation>
        <location evidence="1 9">Endoplasmic reticulum membrane</location>
        <topology evidence="1 9">Multi-pass membrane protein</topology>
    </subcellularLocation>
</comment>
<dbReference type="InterPro" id="IPR007594">
    <property type="entry name" value="RFT1"/>
</dbReference>
<proteinExistence type="inferred from homology"/>
<evidence type="ECO:0000256" key="3">
    <source>
        <dbReference type="ARBA" id="ARBA00010288"/>
    </source>
</evidence>
<evidence type="ECO:0000256" key="10">
    <source>
        <dbReference type="SAM" id="MobiDB-lite"/>
    </source>
</evidence>
<dbReference type="GO" id="GO:0034203">
    <property type="term" value="P:glycolipid translocation"/>
    <property type="evidence" value="ECO:0007669"/>
    <property type="project" value="TreeGrafter"/>
</dbReference>
<comment type="function">
    <text evidence="8 9">Intramembrane glycolipid transporter that operates in the biosynthetic pathway of dolichol-linked oligosaccharides, the glycan precursors employed in protein asparagine (N)-glycosylation. The sequential addition of sugars to dolichol pyrophosphate produces dolichol-linked oligosaccharides containing fourteen sugars, including two GlcNAcs, nine mannoses and three glucoses. Once assembled, the oligosaccharide is transferred from the lipid to nascent proteins by oligosaccharyltransferases. The assembly of dolichol-linked oligosaccharides begins on the cytosolic side of the endoplasmic reticulum membrane and finishes in its lumen. RFT1 could mediate the translocation of the cytosolically oriented intermediate DolPP-GlcNAc2Man5, produced by ALG11, into the ER lumen where dolichol-linked oligosaccharides assembly continues. However, the intramembrane lipid transporter activity could not be confirmed in vitro.</text>
</comment>
<feature type="transmembrane region" description="Helical" evidence="9">
    <location>
        <begin position="523"/>
        <end position="542"/>
    </location>
</feature>
<keyword evidence="12" id="KW-1185">Reference proteome</keyword>
<feature type="transmembrane region" description="Helical" evidence="9">
    <location>
        <begin position="673"/>
        <end position="690"/>
    </location>
</feature>
<comment type="pathway">
    <text evidence="2">Protein modification; protein glycosylation.</text>
</comment>
<dbReference type="Proteomes" id="UP000311919">
    <property type="component" value="Unassembled WGS sequence"/>
</dbReference>
<dbReference type="GO" id="GO:0006488">
    <property type="term" value="P:dolichol-linked oligosaccharide biosynthetic process"/>
    <property type="evidence" value="ECO:0007669"/>
    <property type="project" value="InterPro"/>
</dbReference>
<feature type="transmembrane region" description="Helical" evidence="9">
    <location>
        <begin position="88"/>
        <end position="108"/>
    </location>
</feature>
<evidence type="ECO:0000256" key="4">
    <source>
        <dbReference type="ARBA" id="ARBA00022692"/>
    </source>
</evidence>
<evidence type="ECO:0000256" key="6">
    <source>
        <dbReference type="ARBA" id="ARBA00022989"/>
    </source>
</evidence>
<dbReference type="PANTHER" id="PTHR13117:SF5">
    <property type="entry name" value="PROTEIN RFT1 HOMOLOG"/>
    <property type="match status" value="1"/>
</dbReference>
<dbReference type="AlphaFoldDB" id="A0A4Z2DJW9"/>
<keyword evidence="7 9" id="KW-0472">Membrane</keyword>
<dbReference type="STRING" id="6182.A0A4Z2DJW9"/>
<dbReference type="OrthoDB" id="9979195at2759"/>
<feature type="transmembrane region" description="Helical" evidence="9">
    <location>
        <begin position="221"/>
        <end position="244"/>
    </location>
</feature>
<feature type="transmembrane region" description="Helical" evidence="9">
    <location>
        <begin position="563"/>
        <end position="581"/>
    </location>
</feature>
<accession>A0A4Z2DJW9</accession>
<reference evidence="11 12" key="1">
    <citation type="submission" date="2019-03" db="EMBL/GenBank/DDBJ databases">
        <title>An improved genome assembly of the fluke Schistosoma japonicum.</title>
        <authorList>
            <person name="Hu W."/>
            <person name="Luo F."/>
            <person name="Yin M."/>
            <person name="Mo X."/>
            <person name="Sun C."/>
            <person name="Wu Q."/>
            <person name="Zhu B."/>
            <person name="Xiang M."/>
            <person name="Wang J."/>
            <person name="Wang Y."/>
            <person name="Zhang T."/>
            <person name="Xu B."/>
            <person name="Zheng H."/>
            <person name="Feng Z."/>
        </authorList>
    </citation>
    <scope>NUCLEOTIDE SEQUENCE [LARGE SCALE GENOMIC DNA]</scope>
    <source>
        <strain evidence="11">HuSjv2</strain>
        <tissue evidence="11">Worms</tissue>
    </source>
</reference>
<evidence type="ECO:0000256" key="5">
    <source>
        <dbReference type="ARBA" id="ARBA00022824"/>
    </source>
</evidence>
<dbReference type="EMBL" id="SKCS01000108">
    <property type="protein sequence ID" value="TNN16668.1"/>
    <property type="molecule type" value="Genomic_DNA"/>
</dbReference>
<keyword evidence="4 9" id="KW-0812">Transmembrane</keyword>
<evidence type="ECO:0000256" key="1">
    <source>
        <dbReference type="ARBA" id="ARBA00004477"/>
    </source>
</evidence>
<evidence type="ECO:0000313" key="12">
    <source>
        <dbReference type="Proteomes" id="UP000311919"/>
    </source>
</evidence>
<feature type="compositionally biased region" description="Polar residues" evidence="10">
    <location>
        <begin position="59"/>
        <end position="77"/>
    </location>
</feature>